<protein>
    <submittedName>
        <fullName evidence="2">Uncharacterized protein</fullName>
    </submittedName>
</protein>
<keyword evidence="3" id="KW-1185">Reference proteome</keyword>
<gene>
    <name evidence="2" type="ORF">CR513_61854</name>
</gene>
<dbReference type="AlphaFoldDB" id="A0A371E1X6"/>
<feature type="non-terminal residue" evidence="2">
    <location>
        <position position="1"/>
    </location>
</feature>
<dbReference type="EMBL" id="QJKJ01017176">
    <property type="protein sequence ID" value="RDX59575.1"/>
    <property type="molecule type" value="Genomic_DNA"/>
</dbReference>
<proteinExistence type="predicted"/>
<evidence type="ECO:0000313" key="3">
    <source>
        <dbReference type="Proteomes" id="UP000257109"/>
    </source>
</evidence>
<evidence type="ECO:0000313" key="2">
    <source>
        <dbReference type="EMBL" id="RDX59575.1"/>
    </source>
</evidence>
<reference evidence="2" key="1">
    <citation type="submission" date="2018-05" db="EMBL/GenBank/DDBJ databases">
        <title>Draft genome of Mucuna pruriens seed.</title>
        <authorList>
            <person name="Nnadi N.E."/>
            <person name="Vos R."/>
            <person name="Hasami M.H."/>
            <person name="Devisetty U.K."/>
            <person name="Aguiy J.C."/>
        </authorList>
    </citation>
    <scope>NUCLEOTIDE SEQUENCE [LARGE SCALE GENOMIC DNA]</scope>
    <source>
        <strain evidence="2">JCA_2017</strain>
    </source>
</reference>
<organism evidence="2 3">
    <name type="scientific">Mucuna pruriens</name>
    <name type="common">Velvet bean</name>
    <name type="synonym">Dolichos pruriens</name>
    <dbReference type="NCBI Taxonomy" id="157652"/>
    <lineage>
        <taxon>Eukaryota</taxon>
        <taxon>Viridiplantae</taxon>
        <taxon>Streptophyta</taxon>
        <taxon>Embryophyta</taxon>
        <taxon>Tracheophyta</taxon>
        <taxon>Spermatophyta</taxon>
        <taxon>Magnoliopsida</taxon>
        <taxon>eudicotyledons</taxon>
        <taxon>Gunneridae</taxon>
        <taxon>Pentapetalae</taxon>
        <taxon>rosids</taxon>
        <taxon>fabids</taxon>
        <taxon>Fabales</taxon>
        <taxon>Fabaceae</taxon>
        <taxon>Papilionoideae</taxon>
        <taxon>50 kb inversion clade</taxon>
        <taxon>NPAAA clade</taxon>
        <taxon>indigoferoid/millettioid clade</taxon>
        <taxon>Phaseoleae</taxon>
        <taxon>Mucuna</taxon>
    </lineage>
</organism>
<name>A0A371E1X6_MUCPR</name>
<sequence length="84" mass="9749">MEGVQEERDEEDEVEEIVRHKSGKRPTTSSIEFLPRKKKKVNVKGPLDLRFFKRPEETIQLGKNKRQTSINDAFGNYGLQATMN</sequence>
<dbReference type="Proteomes" id="UP000257109">
    <property type="component" value="Unassembled WGS sequence"/>
</dbReference>
<dbReference type="OrthoDB" id="1427999at2759"/>
<accession>A0A371E1X6</accession>
<feature type="region of interest" description="Disordered" evidence="1">
    <location>
        <begin position="1"/>
        <end position="30"/>
    </location>
</feature>
<comment type="caution">
    <text evidence="2">The sequence shown here is derived from an EMBL/GenBank/DDBJ whole genome shotgun (WGS) entry which is preliminary data.</text>
</comment>
<evidence type="ECO:0000256" key="1">
    <source>
        <dbReference type="SAM" id="MobiDB-lite"/>
    </source>
</evidence>